<dbReference type="PANTHER" id="PTHR43134:SF3">
    <property type="entry name" value="FLAGELLAR BIOSYNTHESIS PROTEIN FLHF"/>
    <property type="match status" value="1"/>
</dbReference>
<comment type="subcellular location">
    <subcellularLocation>
        <location evidence="1">Cell membrane</location>
        <topology evidence="1">Peripheral membrane protein</topology>
        <orientation evidence="1">Cytoplasmic side</orientation>
    </subcellularLocation>
</comment>
<keyword evidence="5" id="KW-0472">Membrane</keyword>
<reference evidence="9" key="2">
    <citation type="journal article" date="2010" name="Stand. Genomic Sci.">
        <title>Complete genome sequence of Thermaerobacter marianensis type strain (7p75aT).</title>
        <authorList>
            <person name="Han C."/>
            <person name="Gu W."/>
            <person name="Zhang X."/>
            <person name="Lapidus A."/>
            <person name="Nolan M."/>
            <person name="Copeland A."/>
            <person name="Lucas S."/>
            <person name="Glavina Del Rio T."/>
            <person name="Tice H."/>
            <person name="Cheng J."/>
            <person name="Tapia R."/>
            <person name="Goodwin L."/>
            <person name="Pitluck S."/>
            <person name="Pagani I."/>
            <person name="Ivanova N."/>
            <person name="Mavromatis K."/>
            <person name="Mikhailova N."/>
            <person name="Pati A."/>
            <person name="Chen A."/>
            <person name="Palaniappan K."/>
            <person name="Land M."/>
            <person name="Hauser L."/>
            <person name="Chang Y."/>
            <person name="Jeffries C."/>
            <person name="Schneider S."/>
            <person name="Rohde M."/>
            <person name="Goker M."/>
            <person name="Pukall R."/>
            <person name="Woyke T."/>
            <person name="Bristow J."/>
            <person name="Eisen J."/>
            <person name="Markowitz V."/>
            <person name="Hugenholtz P."/>
            <person name="Kyrpides N."/>
            <person name="Klenk H."/>
            <person name="Detter J."/>
        </authorList>
    </citation>
    <scope>NUCLEOTIDE SEQUENCE [LARGE SCALE GENOMIC DNA]</scope>
    <source>
        <strain evidence="9">ATCC 700841 / DSM 12885 / JCM 10246 / 7p75a</strain>
    </source>
</reference>
<dbReference type="GO" id="GO:0006614">
    <property type="term" value="P:SRP-dependent cotranslational protein targeting to membrane"/>
    <property type="evidence" value="ECO:0007669"/>
    <property type="project" value="InterPro"/>
</dbReference>
<feature type="compositionally biased region" description="Low complexity" evidence="6">
    <location>
        <begin position="80"/>
        <end position="100"/>
    </location>
</feature>
<sequence length="451" mass="45251">MKIKRFRAPDMRTALEMVRAEMGRDAVILQSRPVRARGWRGWLGRGRRWVEVTAAWDGEGPPARAAEAKGSVPAGGRGAAGAPEPAGWDGPAPAALPTAAGTAPAAARRLDVAVGDGPLVPPVVPPPRAGGAGGPEPALPGVAERRAQDPGTSWARAPGGEAGGSGAVAAVAPTAPPLPPRPAAPPHQPAHRMPLADSPWAEPAAAAAGAPGNLTARQPTLPPPAPPLAGTVAVVGPTGAGKTTVVASLAARALLDEGREVALLAADTYRLGATSALSAYADLLGVPLEVAYAPGEVAAWAGVRPGGADHRPEEATRRPDRVALVDTAGRNLLLPEVAAELAALVQAARPDRVLLVLPATLAPAEAAALVGVGRRLGVTDLVLTKLDECLDPRAALARAARWGLPLALVGVGQRVPDDLLPGTPEALEPWLAGAAVPEGGSVHGDAGARSG</sequence>
<evidence type="ECO:0000313" key="8">
    <source>
        <dbReference type="EMBL" id="ADU51110.1"/>
    </source>
</evidence>
<feature type="domain" description="SRP54-type proteins GTP-binding" evidence="7">
    <location>
        <begin position="229"/>
        <end position="433"/>
    </location>
</feature>
<feature type="region of interest" description="Disordered" evidence="6">
    <location>
        <begin position="118"/>
        <end position="225"/>
    </location>
</feature>
<feature type="compositionally biased region" description="Pro residues" evidence="6">
    <location>
        <begin position="119"/>
        <end position="128"/>
    </location>
</feature>
<dbReference type="STRING" id="644966.Tmar_0997"/>
<dbReference type="HOGENOM" id="CLU_606824_0_0_9"/>
<dbReference type="KEGG" id="tmr:Tmar_0997"/>
<dbReference type="GO" id="GO:0003924">
    <property type="term" value="F:GTPase activity"/>
    <property type="evidence" value="ECO:0007669"/>
    <property type="project" value="TreeGrafter"/>
</dbReference>
<dbReference type="GO" id="GO:0005525">
    <property type="term" value="F:GTP binding"/>
    <property type="evidence" value="ECO:0007669"/>
    <property type="project" value="UniProtKB-KW"/>
</dbReference>
<proteinExistence type="inferred from homology"/>
<dbReference type="eggNOG" id="COG1419">
    <property type="taxonomic scope" value="Bacteria"/>
</dbReference>
<keyword evidence="3" id="KW-0547">Nucleotide-binding</keyword>
<dbReference type="SMART" id="SM00962">
    <property type="entry name" value="SRP54"/>
    <property type="match status" value="1"/>
</dbReference>
<dbReference type="GO" id="GO:0005886">
    <property type="term" value="C:plasma membrane"/>
    <property type="evidence" value="ECO:0007669"/>
    <property type="project" value="UniProtKB-SubCell"/>
</dbReference>
<evidence type="ECO:0000256" key="5">
    <source>
        <dbReference type="ARBA" id="ARBA00023136"/>
    </source>
</evidence>
<dbReference type="Pfam" id="PF00448">
    <property type="entry name" value="SRP54"/>
    <property type="match status" value="1"/>
</dbReference>
<evidence type="ECO:0000256" key="3">
    <source>
        <dbReference type="ARBA" id="ARBA00022741"/>
    </source>
</evidence>
<dbReference type="InterPro" id="IPR000897">
    <property type="entry name" value="SRP54_GTPase_dom"/>
</dbReference>
<reference evidence="8 9" key="1">
    <citation type="journal article" date="2010" name="Stand. Genomic Sci.">
        <title>Complete genome sequence of Thermaerobacter marianensis type strain (7p75a).</title>
        <authorList>
            <person name="Han C."/>
            <person name="Gu W."/>
            <person name="Zhang X."/>
            <person name="Lapidus A."/>
            <person name="Nolan M."/>
            <person name="Copeland A."/>
            <person name="Lucas S."/>
            <person name="Del Rio T.G."/>
            <person name="Tice H."/>
            <person name="Cheng J.F."/>
            <person name="Tapia R."/>
            <person name="Goodwin L."/>
            <person name="Pitluck S."/>
            <person name="Pagani I."/>
            <person name="Ivanova N."/>
            <person name="Mavromatis K."/>
            <person name="Mikhailova N."/>
            <person name="Pati A."/>
            <person name="Chen A."/>
            <person name="Palaniappan K."/>
            <person name="Land M."/>
            <person name="Hauser L."/>
            <person name="Chang Y.J."/>
            <person name="Jeffries C.D."/>
            <person name="Schneider S."/>
            <person name="Rohde M."/>
            <person name="Goker M."/>
            <person name="Pukall R."/>
            <person name="Woyke T."/>
            <person name="Bristow J."/>
            <person name="Eisen J.A."/>
            <person name="Markowitz V."/>
            <person name="Hugenholtz P."/>
            <person name="Kyrpides N.C."/>
            <person name="Klenk H.P."/>
            <person name="Detter J.C."/>
        </authorList>
    </citation>
    <scope>NUCLEOTIDE SEQUENCE [LARGE SCALE GENOMIC DNA]</scope>
    <source>
        <strain evidence="9">ATCC 700841 / DSM 12885 / JCM 10246 / 7p75a</strain>
    </source>
</reference>
<organism evidence="8 9">
    <name type="scientific">Thermaerobacter marianensis (strain ATCC 700841 / DSM 12885 / JCM 10246 / 7p75a)</name>
    <dbReference type="NCBI Taxonomy" id="644966"/>
    <lineage>
        <taxon>Bacteria</taxon>
        <taxon>Bacillati</taxon>
        <taxon>Bacillota</taxon>
        <taxon>Clostridia</taxon>
        <taxon>Eubacteriales</taxon>
        <taxon>Clostridiales Family XVII. Incertae Sedis</taxon>
        <taxon>Thermaerobacter</taxon>
    </lineage>
</organism>
<dbReference type="OrthoDB" id="9778554at2"/>
<dbReference type="Gene3D" id="3.40.50.300">
    <property type="entry name" value="P-loop containing nucleotide triphosphate hydrolases"/>
    <property type="match status" value="1"/>
</dbReference>
<feature type="compositionally biased region" description="Low complexity" evidence="6">
    <location>
        <begin position="201"/>
        <end position="212"/>
    </location>
</feature>
<evidence type="ECO:0000256" key="6">
    <source>
        <dbReference type="SAM" id="MobiDB-lite"/>
    </source>
</evidence>
<feature type="compositionally biased region" description="Pro residues" evidence="6">
    <location>
        <begin position="174"/>
        <end position="188"/>
    </location>
</feature>
<comment type="similarity">
    <text evidence="2">Belongs to the GTP-binding SRP family.</text>
</comment>
<dbReference type="AlphaFoldDB" id="E6SJP7"/>
<gene>
    <name evidence="8" type="ordered locus">Tmar_0997</name>
</gene>
<evidence type="ECO:0000256" key="4">
    <source>
        <dbReference type="ARBA" id="ARBA00023134"/>
    </source>
</evidence>
<dbReference type="RefSeq" id="WP_013495415.1">
    <property type="nucleotide sequence ID" value="NC_014831.1"/>
</dbReference>
<name>E6SJP7_THEM7</name>
<accession>E6SJP7</accession>
<evidence type="ECO:0000256" key="1">
    <source>
        <dbReference type="ARBA" id="ARBA00004413"/>
    </source>
</evidence>
<feature type="region of interest" description="Disordered" evidence="6">
    <location>
        <begin position="59"/>
        <end position="100"/>
    </location>
</feature>
<protein>
    <submittedName>
        <fullName evidence="8">GTP-binding signal recognition particle SRP54 G-domain</fullName>
    </submittedName>
</protein>
<keyword evidence="9" id="KW-1185">Reference proteome</keyword>
<evidence type="ECO:0000256" key="2">
    <source>
        <dbReference type="ARBA" id="ARBA00008531"/>
    </source>
</evidence>
<dbReference type="InterPro" id="IPR027417">
    <property type="entry name" value="P-loop_NTPase"/>
</dbReference>
<evidence type="ECO:0000259" key="7">
    <source>
        <dbReference type="SMART" id="SM00962"/>
    </source>
</evidence>
<evidence type="ECO:0000313" key="9">
    <source>
        <dbReference type="Proteomes" id="UP000008915"/>
    </source>
</evidence>
<dbReference type="EMBL" id="CP002344">
    <property type="protein sequence ID" value="ADU51110.1"/>
    <property type="molecule type" value="Genomic_DNA"/>
</dbReference>
<dbReference type="GO" id="GO:0005047">
    <property type="term" value="F:signal recognition particle binding"/>
    <property type="evidence" value="ECO:0007669"/>
    <property type="project" value="TreeGrafter"/>
</dbReference>
<dbReference type="PANTHER" id="PTHR43134">
    <property type="entry name" value="SIGNAL RECOGNITION PARTICLE RECEPTOR SUBUNIT ALPHA"/>
    <property type="match status" value="1"/>
</dbReference>
<dbReference type="Proteomes" id="UP000008915">
    <property type="component" value="Chromosome"/>
</dbReference>
<dbReference type="SUPFAM" id="SSF52540">
    <property type="entry name" value="P-loop containing nucleoside triphosphate hydrolases"/>
    <property type="match status" value="1"/>
</dbReference>
<keyword evidence="4" id="KW-0342">GTP-binding</keyword>